<name>A0ABS4XAT2_9MICC</name>
<organism evidence="1 2">
    <name type="scientific">Paeniglutamicibacter kerguelensis</name>
    <dbReference type="NCBI Taxonomy" id="254788"/>
    <lineage>
        <taxon>Bacteria</taxon>
        <taxon>Bacillati</taxon>
        <taxon>Actinomycetota</taxon>
        <taxon>Actinomycetes</taxon>
        <taxon>Micrococcales</taxon>
        <taxon>Micrococcaceae</taxon>
        <taxon>Paeniglutamicibacter</taxon>
    </lineage>
</organism>
<accession>A0ABS4XAT2</accession>
<gene>
    <name evidence="1" type="ORF">JOF47_001075</name>
</gene>
<dbReference type="RefSeq" id="WP_209996414.1">
    <property type="nucleotide sequence ID" value="NZ_BAAAJY010000007.1"/>
</dbReference>
<comment type="caution">
    <text evidence="1">The sequence shown here is derived from an EMBL/GenBank/DDBJ whole genome shotgun (WGS) entry which is preliminary data.</text>
</comment>
<sequence length="339" mass="36363">MKKLRMRVASTILVLLFVAASVPGFAVSPVLSRTLTPDRSLRFGPPVSDRVIQSFDFGSGTDVFFVQPAGADTLLSRCSRTASGNCTQRDSVRLPGYGHGESLEVYTENGRTYAWLGSGSGETPPFYHSTTVSLVEYIKAPAGSTKASYRRVGTLTNLAAVAPGKSGPAVRSAVALADGSNRLAIRVQLGGLRSTTYYGIYNTAKLKALMKKAPGQKLSIEKAKNLLVTQFVEPVTPNNSFQGFDINGVGTNSKNLYVFGGYSGQPPTIYRYTWTNTGLVAHVRTYVLTGPSISGVEAEGIKVEADPTSGGSIRVEVGLLPTERDSAGRRIFRLYRFAE</sequence>
<protein>
    <submittedName>
        <fullName evidence="1">Uncharacterized protein</fullName>
    </submittedName>
</protein>
<evidence type="ECO:0000313" key="2">
    <source>
        <dbReference type="Proteomes" id="UP001296993"/>
    </source>
</evidence>
<evidence type="ECO:0000313" key="1">
    <source>
        <dbReference type="EMBL" id="MBP2385564.1"/>
    </source>
</evidence>
<dbReference type="Proteomes" id="UP001296993">
    <property type="component" value="Unassembled WGS sequence"/>
</dbReference>
<keyword evidence="2" id="KW-1185">Reference proteome</keyword>
<proteinExistence type="predicted"/>
<reference evidence="1 2" key="1">
    <citation type="submission" date="2021-03" db="EMBL/GenBank/DDBJ databases">
        <title>Sequencing the genomes of 1000 actinobacteria strains.</title>
        <authorList>
            <person name="Klenk H.-P."/>
        </authorList>
    </citation>
    <scope>NUCLEOTIDE SEQUENCE [LARGE SCALE GENOMIC DNA]</scope>
    <source>
        <strain evidence="1 2">DSM 15797</strain>
    </source>
</reference>
<dbReference type="EMBL" id="JAGIOF010000001">
    <property type="protein sequence ID" value="MBP2385564.1"/>
    <property type="molecule type" value="Genomic_DNA"/>
</dbReference>